<feature type="domain" description="CHK kinase-like" evidence="1">
    <location>
        <begin position="123"/>
        <end position="318"/>
    </location>
</feature>
<proteinExistence type="predicted"/>
<name>A0A8K0GJ29_IGNLU</name>
<sequence length="405" mass="47476">MNNIQECLMEIAKKEGIVNAVINHLPEIEEGQGYLSNISVLNLQGQTETGENCKLSLLIKIAATNEKLRHITAVDQLFHSEIRMYESIFPAFYEFEKQRGIANPFPMVPKCYKTFENTKPEILIFENLNENGYHNWNRKLQMNSEHVKAVLKKYGKFHAVSFAMRDQNPEQFQQLIKNFVNNSVTMFKRSGQFYTLIIKVKKLLKLLNLQADSKIFKKYQEFLNEVEKKLEFLISDCDDFNVILHADCWSNNMLFKYKDTEHLLPSEIRFIDFQLTRLGSPIFDIVHFFYICASKEDLKNLLVYQQVYYESLSEHLRALGSNPDSVFPFAVYEEHWKKYATFGLFLSSLEHHTMLSEDNEIVNLATVIEKDDSIAEAFEYEIVNINEYKSRMKAIVEHFVDNNFI</sequence>
<dbReference type="Gene3D" id="3.90.1200.10">
    <property type="match status" value="1"/>
</dbReference>
<evidence type="ECO:0000313" key="2">
    <source>
        <dbReference type="EMBL" id="KAF2901784.1"/>
    </source>
</evidence>
<keyword evidence="3" id="KW-1185">Reference proteome</keyword>
<dbReference type="EMBL" id="VTPC01001494">
    <property type="protein sequence ID" value="KAF2901784.1"/>
    <property type="molecule type" value="Genomic_DNA"/>
</dbReference>
<dbReference type="InterPro" id="IPR015897">
    <property type="entry name" value="CHK_kinase-like"/>
</dbReference>
<reference evidence="2" key="1">
    <citation type="submission" date="2019-08" db="EMBL/GenBank/DDBJ databases">
        <title>The genome of the North American firefly Photinus pyralis.</title>
        <authorList>
            <consortium name="Photinus pyralis genome working group"/>
            <person name="Fallon T.R."/>
            <person name="Sander Lower S.E."/>
            <person name="Weng J.-K."/>
        </authorList>
    </citation>
    <scope>NUCLEOTIDE SEQUENCE</scope>
    <source>
        <strain evidence="2">TRF0915ILg1</strain>
        <tissue evidence="2">Whole body</tissue>
    </source>
</reference>
<comment type="caution">
    <text evidence="2">The sequence shown here is derived from an EMBL/GenBank/DDBJ whole genome shotgun (WGS) entry which is preliminary data.</text>
</comment>
<evidence type="ECO:0000259" key="1">
    <source>
        <dbReference type="SMART" id="SM00587"/>
    </source>
</evidence>
<dbReference type="Pfam" id="PF02958">
    <property type="entry name" value="EcKL"/>
    <property type="match status" value="1"/>
</dbReference>
<dbReference type="PANTHER" id="PTHR11012">
    <property type="entry name" value="PROTEIN KINASE-LIKE DOMAIN-CONTAINING"/>
    <property type="match status" value="1"/>
</dbReference>
<dbReference type="InterPro" id="IPR004119">
    <property type="entry name" value="EcKL"/>
</dbReference>
<protein>
    <recommendedName>
        <fullName evidence="1">CHK kinase-like domain-containing protein</fullName>
    </recommendedName>
</protein>
<dbReference type="Proteomes" id="UP000801492">
    <property type="component" value="Unassembled WGS sequence"/>
</dbReference>
<dbReference type="InterPro" id="IPR011009">
    <property type="entry name" value="Kinase-like_dom_sf"/>
</dbReference>
<gene>
    <name evidence="2" type="ORF">ILUMI_04400</name>
</gene>
<dbReference type="SUPFAM" id="SSF56112">
    <property type="entry name" value="Protein kinase-like (PK-like)"/>
    <property type="match status" value="1"/>
</dbReference>
<evidence type="ECO:0000313" key="3">
    <source>
        <dbReference type="Proteomes" id="UP000801492"/>
    </source>
</evidence>
<dbReference type="PANTHER" id="PTHR11012:SF30">
    <property type="entry name" value="PROTEIN KINASE-LIKE DOMAIN-CONTAINING"/>
    <property type="match status" value="1"/>
</dbReference>
<dbReference type="AlphaFoldDB" id="A0A8K0GJ29"/>
<dbReference type="SMART" id="SM00587">
    <property type="entry name" value="CHK"/>
    <property type="match status" value="1"/>
</dbReference>
<accession>A0A8K0GJ29</accession>
<dbReference type="OrthoDB" id="190089at2759"/>
<organism evidence="2 3">
    <name type="scientific">Ignelater luminosus</name>
    <name type="common">Cucubano</name>
    <name type="synonym">Pyrophorus luminosus</name>
    <dbReference type="NCBI Taxonomy" id="2038154"/>
    <lineage>
        <taxon>Eukaryota</taxon>
        <taxon>Metazoa</taxon>
        <taxon>Ecdysozoa</taxon>
        <taxon>Arthropoda</taxon>
        <taxon>Hexapoda</taxon>
        <taxon>Insecta</taxon>
        <taxon>Pterygota</taxon>
        <taxon>Neoptera</taxon>
        <taxon>Endopterygota</taxon>
        <taxon>Coleoptera</taxon>
        <taxon>Polyphaga</taxon>
        <taxon>Elateriformia</taxon>
        <taxon>Elateroidea</taxon>
        <taxon>Elateridae</taxon>
        <taxon>Agrypninae</taxon>
        <taxon>Pyrophorini</taxon>
        <taxon>Ignelater</taxon>
    </lineage>
</organism>